<gene>
    <name evidence="2" type="ORF">ACPOL_3222</name>
</gene>
<proteinExistence type="predicted"/>
<protein>
    <submittedName>
        <fullName evidence="2">Uncharacterized protein</fullName>
    </submittedName>
</protein>
<accession>A0A2Z5G1A9</accession>
<evidence type="ECO:0000256" key="1">
    <source>
        <dbReference type="SAM" id="Phobius"/>
    </source>
</evidence>
<keyword evidence="1" id="KW-0472">Membrane</keyword>
<feature type="transmembrane region" description="Helical" evidence="1">
    <location>
        <begin position="12"/>
        <end position="28"/>
    </location>
</feature>
<keyword evidence="1" id="KW-0812">Transmembrane</keyword>
<dbReference type="KEGG" id="abas:ACPOL_3222"/>
<keyword evidence="1" id="KW-1133">Transmembrane helix</keyword>
<dbReference type="EMBL" id="CP030840">
    <property type="protein sequence ID" value="AXC12517.1"/>
    <property type="molecule type" value="Genomic_DNA"/>
</dbReference>
<evidence type="ECO:0000313" key="2">
    <source>
        <dbReference type="EMBL" id="AXC12517.1"/>
    </source>
</evidence>
<organism evidence="2 3">
    <name type="scientific">Acidisarcina polymorpha</name>
    <dbReference type="NCBI Taxonomy" id="2211140"/>
    <lineage>
        <taxon>Bacteria</taxon>
        <taxon>Pseudomonadati</taxon>
        <taxon>Acidobacteriota</taxon>
        <taxon>Terriglobia</taxon>
        <taxon>Terriglobales</taxon>
        <taxon>Acidobacteriaceae</taxon>
        <taxon>Acidisarcina</taxon>
    </lineage>
</organism>
<sequence length="61" mass="7410">MLTRHCRYTINYWHWINFAAASLVHAFLEEQRIRIRRRGMVGLHHDRLMPGLHWPGFAGRR</sequence>
<reference evidence="2 3" key="1">
    <citation type="journal article" date="2018" name="Front. Microbiol.">
        <title>Hydrolytic Capabilities as a Key to Environmental Success: Chitinolytic and Cellulolytic Acidobacteria From Acidic Sub-arctic Soils and Boreal Peatlands.</title>
        <authorList>
            <person name="Belova S.E."/>
            <person name="Ravin N.V."/>
            <person name="Pankratov T.A."/>
            <person name="Rakitin A.L."/>
            <person name="Ivanova A.A."/>
            <person name="Beletsky A.V."/>
            <person name="Mardanov A.V."/>
            <person name="Sinninghe Damste J.S."/>
            <person name="Dedysh S.N."/>
        </authorList>
    </citation>
    <scope>NUCLEOTIDE SEQUENCE [LARGE SCALE GENOMIC DNA]</scope>
    <source>
        <strain evidence="2 3">SBC82</strain>
    </source>
</reference>
<evidence type="ECO:0000313" key="3">
    <source>
        <dbReference type="Proteomes" id="UP000253606"/>
    </source>
</evidence>
<keyword evidence="3" id="KW-1185">Reference proteome</keyword>
<dbReference type="AlphaFoldDB" id="A0A2Z5G1A9"/>
<dbReference type="Proteomes" id="UP000253606">
    <property type="component" value="Chromosome"/>
</dbReference>
<name>A0A2Z5G1A9_9BACT</name>